<keyword evidence="3" id="KW-1185">Reference proteome</keyword>
<evidence type="ECO:0000313" key="3">
    <source>
        <dbReference type="Proteomes" id="UP000007463"/>
    </source>
</evidence>
<name>F2ICH9_FLUTR</name>
<accession>F2ICH9</accession>
<keyword evidence="1" id="KW-0732">Signal</keyword>
<dbReference type="OrthoDB" id="830908at2"/>
<feature type="signal peptide" evidence="1">
    <location>
        <begin position="1"/>
        <end position="21"/>
    </location>
</feature>
<reference evidence="3" key="2">
    <citation type="submission" date="2011-02" db="EMBL/GenBank/DDBJ databases">
        <title>The complete genome of Fluviicola taffensis DSM 16823.</title>
        <authorList>
            <consortium name="US DOE Joint Genome Institute (JGI-PGF)"/>
            <person name="Lucas S."/>
            <person name="Copeland A."/>
            <person name="Lapidus A."/>
            <person name="Bruce D."/>
            <person name="Goodwin L."/>
            <person name="Pitluck S."/>
            <person name="Kyrpides N."/>
            <person name="Mavromatis K."/>
            <person name="Ivanova N."/>
            <person name="Mikhailova N."/>
            <person name="Pagani I."/>
            <person name="Chertkov O."/>
            <person name="Detter J.C."/>
            <person name="Han C."/>
            <person name="Tapia R."/>
            <person name="Land M."/>
            <person name="Hauser L."/>
            <person name="Markowitz V."/>
            <person name="Cheng J.-F."/>
            <person name="Hugenholtz P."/>
            <person name="Woyke T."/>
            <person name="Wu D."/>
            <person name="Tindall B."/>
            <person name="Pomrenke H.G."/>
            <person name="Brambilla E."/>
            <person name="Klenk H.-P."/>
            <person name="Eisen J.A."/>
        </authorList>
    </citation>
    <scope>NUCLEOTIDE SEQUENCE [LARGE SCALE GENOMIC DNA]</scope>
    <source>
        <strain evidence="3">DSM 16823 / RW262 / RW262</strain>
    </source>
</reference>
<dbReference type="AlphaFoldDB" id="F2ICH9"/>
<dbReference type="SUPFAM" id="SSF82185">
    <property type="entry name" value="Histone H3 K4-specific methyltransferase SET7/9 N-terminal domain"/>
    <property type="match status" value="1"/>
</dbReference>
<evidence type="ECO:0000256" key="1">
    <source>
        <dbReference type="SAM" id="SignalP"/>
    </source>
</evidence>
<dbReference type="HOGENOM" id="CLU_453978_0_0_10"/>
<sequence length="601" mass="70577" precursor="true">MKKTSFLLHFIFFFASLPLFAQVEYEVIEAPRTEVIETKEEEREVYISDGTYVKYLGNRIIASGFHKKKVFEGVYKEFDANGKIETIRNYKNGLLDGEVINYFGVLTLKRYYTNDIQTGYETRTNSMGEEEFKAGPFFAGAKKEHVFLYKELFPFKQDQWIGKFDTIFLKSNKAPEIHRWYFLLSKGSVIDTLFHGVCSLKNAQLAEYTVGNIQLLLMDDVVYRTQDFEYLTFDRPKEVIIYEKNGFLRAKTFPSYRLEYYPNGKLKDSITAAEAGDYYHFRFDESGNELFKSKKEVFSEDEYGMNKKIRLTYDYLRNKQVFYRITSVNYIPKKVSSSNDSINDVIQKGAFTDYYGTTYITRPDGEIDTSYSKELFAIRYLKKLKPGRYYYLGTANAGSLEYLDVSESGNITVVRTSLTRLNALSYRDEMKIVFQKDSLYQLYDGINSTSTTRKVIWSKTGKLYSVDSKRNVLDYPNFTTIEQLIFESYKDSIHRFRSIMLTEKEYQAALKLKHISSISKKDFMGYMEELEAIRITERDFKKNYSSDEAKMIRLESRQLFELLYKKGFNPYFSESEFGKLMESYQLTKEEKSSVKRTLRNP</sequence>
<feature type="chain" id="PRO_5003279712" description="MORN variant repeat-containing protein" evidence="1">
    <location>
        <begin position="22"/>
        <end position="601"/>
    </location>
</feature>
<dbReference type="STRING" id="755732.Fluta_3478"/>
<dbReference type="KEGG" id="fte:Fluta_3478"/>
<gene>
    <name evidence="2" type="ordered locus">Fluta_3478</name>
</gene>
<evidence type="ECO:0000313" key="2">
    <source>
        <dbReference type="EMBL" id="AEA45449.1"/>
    </source>
</evidence>
<reference evidence="2 3" key="1">
    <citation type="journal article" date="2011" name="Stand. Genomic Sci.">
        <title>Complete genome sequence of the gliding freshwater bacterium Fluviicola taffensis type strain (RW262).</title>
        <authorList>
            <person name="Woyke T."/>
            <person name="Chertkov O."/>
            <person name="Lapidus A."/>
            <person name="Nolan M."/>
            <person name="Lucas S."/>
            <person name="Del Rio T.G."/>
            <person name="Tice H."/>
            <person name="Cheng J.F."/>
            <person name="Tapia R."/>
            <person name="Han C."/>
            <person name="Goodwin L."/>
            <person name="Pitluck S."/>
            <person name="Liolios K."/>
            <person name="Pagani I."/>
            <person name="Ivanova N."/>
            <person name="Huntemann M."/>
            <person name="Mavromatis K."/>
            <person name="Mikhailova N."/>
            <person name="Pati A."/>
            <person name="Chen A."/>
            <person name="Palaniappan K."/>
            <person name="Land M."/>
            <person name="Hauser L."/>
            <person name="Brambilla E.M."/>
            <person name="Rohde M."/>
            <person name="Mwirichia R."/>
            <person name="Sikorski J."/>
            <person name="Tindall B.J."/>
            <person name="Goker M."/>
            <person name="Bristow J."/>
            <person name="Eisen J.A."/>
            <person name="Markowitz V."/>
            <person name="Hugenholtz P."/>
            <person name="Klenk H.P."/>
            <person name="Kyrpides N.C."/>
        </authorList>
    </citation>
    <scope>NUCLEOTIDE SEQUENCE [LARGE SCALE GENOMIC DNA]</scope>
    <source>
        <strain evidence="3">DSM 16823 / RW262 / RW262</strain>
    </source>
</reference>
<proteinExistence type="predicted"/>
<organism evidence="2 3">
    <name type="scientific">Fluviicola taffensis (strain DSM 16823 / NCIMB 13979 / RW262)</name>
    <dbReference type="NCBI Taxonomy" id="755732"/>
    <lineage>
        <taxon>Bacteria</taxon>
        <taxon>Pseudomonadati</taxon>
        <taxon>Bacteroidota</taxon>
        <taxon>Flavobacteriia</taxon>
        <taxon>Flavobacteriales</taxon>
        <taxon>Crocinitomicaceae</taxon>
        <taxon>Fluviicola</taxon>
    </lineage>
</organism>
<dbReference type="RefSeq" id="WP_013688216.1">
    <property type="nucleotide sequence ID" value="NC_015321.1"/>
</dbReference>
<dbReference type="EMBL" id="CP002542">
    <property type="protein sequence ID" value="AEA45449.1"/>
    <property type="molecule type" value="Genomic_DNA"/>
</dbReference>
<dbReference type="eggNOG" id="COG2849">
    <property type="taxonomic scope" value="Bacteria"/>
</dbReference>
<protein>
    <recommendedName>
        <fullName evidence="4">MORN variant repeat-containing protein</fullName>
    </recommendedName>
</protein>
<dbReference type="Proteomes" id="UP000007463">
    <property type="component" value="Chromosome"/>
</dbReference>
<dbReference type="Gene3D" id="2.20.110.10">
    <property type="entry name" value="Histone H3 K4-specific methyltransferase SET7/9 N-terminal domain"/>
    <property type="match status" value="1"/>
</dbReference>
<evidence type="ECO:0008006" key="4">
    <source>
        <dbReference type="Google" id="ProtNLM"/>
    </source>
</evidence>